<evidence type="ECO:0000313" key="10">
    <source>
        <dbReference type="EMBL" id="EFH88764.1"/>
    </source>
</evidence>
<dbReference type="STRING" id="485913.Krac_10262"/>
<keyword evidence="4 10" id="KW-0808">Transferase</keyword>
<feature type="domain" description="Glycosyltransferase RgtA/B/C/D-like" evidence="9">
    <location>
        <begin position="89"/>
        <end position="254"/>
    </location>
</feature>
<keyword evidence="5 8" id="KW-0812">Transmembrane</keyword>
<comment type="caution">
    <text evidence="10">The sequence shown here is derived from an EMBL/GenBank/DDBJ whole genome shotgun (WGS) entry which is preliminary data.</text>
</comment>
<evidence type="ECO:0000256" key="8">
    <source>
        <dbReference type="SAM" id="Phobius"/>
    </source>
</evidence>
<dbReference type="Proteomes" id="UP000004508">
    <property type="component" value="Unassembled WGS sequence"/>
</dbReference>
<reference evidence="10 11" key="1">
    <citation type="journal article" date="2011" name="Stand. Genomic Sci.">
        <title>Non-contiguous finished genome sequence and contextual data of the filamentous soil bacterium Ktedonobacter racemifer type strain (SOSP1-21).</title>
        <authorList>
            <person name="Chang Y.J."/>
            <person name="Land M."/>
            <person name="Hauser L."/>
            <person name="Chertkov O."/>
            <person name="Del Rio T.G."/>
            <person name="Nolan M."/>
            <person name="Copeland A."/>
            <person name="Tice H."/>
            <person name="Cheng J.F."/>
            <person name="Lucas S."/>
            <person name="Han C."/>
            <person name="Goodwin L."/>
            <person name="Pitluck S."/>
            <person name="Ivanova N."/>
            <person name="Ovchinikova G."/>
            <person name="Pati A."/>
            <person name="Chen A."/>
            <person name="Palaniappan K."/>
            <person name="Mavromatis K."/>
            <person name="Liolios K."/>
            <person name="Brettin T."/>
            <person name="Fiebig A."/>
            <person name="Rohde M."/>
            <person name="Abt B."/>
            <person name="Goker M."/>
            <person name="Detter J.C."/>
            <person name="Woyke T."/>
            <person name="Bristow J."/>
            <person name="Eisen J.A."/>
            <person name="Markowitz V."/>
            <person name="Hugenholtz P."/>
            <person name="Kyrpides N.C."/>
            <person name="Klenk H.P."/>
            <person name="Lapidus A."/>
        </authorList>
    </citation>
    <scope>NUCLEOTIDE SEQUENCE [LARGE SCALE GENOMIC DNA]</scope>
    <source>
        <strain evidence="11">DSM 44963</strain>
    </source>
</reference>
<dbReference type="InterPro" id="IPR050297">
    <property type="entry name" value="LipidA_mod_glycosyltrf_83"/>
</dbReference>
<feature type="transmembrane region" description="Helical" evidence="8">
    <location>
        <begin position="300"/>
        <end position="325"/>
    </location>
</feature>
<dbReference type="RefSeq" id="WP_007904943.1">
    <property type="nucleotide sequence ID" value="NZ_ADVG01000001.1"/>
</dbReference>
<accession>D6TG62</accession>
<evidence type="ECO:0000256" key="5">
    <source>
        <dbReference type="ARBA" id="ARBA00022692"/>
    </source>
</evidence>
<dbReference type="eggNOG" id="COG1807">
    <property type="taxonomic scope" value="Bacteria"/>
</dbReference>
<dbReference type="PANTHER" id="PTHR33908">
    <property type="entry name" value="MANNOSYLTRANSFERASE YKCB-RELATED"/>
    <property type="match status" value="1"/>
</dbReference>
<evidence type="ECO:0000256" key="2">
    <source>
        <dbReference type="ARBA" id="ARBA00022475"/>
    </source>
</evidence>
<evidence type="ECO:0000259" key="9">
    <source>
        <dbReference type="Pfam" id="PF13231"/>
    </source>
</evidence>
<proteinExistence type="predicted"/>
<feature type="transmembrane region" description="Helical" evidence="8">
    <location>
        <begin position="370"/>
        <end position="392"/>
    </location>
</feature>
<protein>
    <submittedName>
        <fullName evidence="10">4-amino-4-deoxy-L-arabinose transferase and related glycosyltransferase of PMT family</fullName>
    </submittedName>
</protein>
<dbReference type="PANTHER" id="PTHR33908:SF11">
    <property type="entry name" value="MEMBRANE PROTEIN"/>
    <property type="match status" value="1"/>
</dbReference>
<evidence type="ECO:0000256" key="1">
    <source>
        <dbReference type="ARBA" id="ARBA00004651"/>
    </source>
</evidence>
<feature type="transmembrane region" description="Helical" evidence="8">
    <location>
        <begin position="28"/>
        <end position="47"/>
    </location>
</feature>
<comment type="subcellular location">
    <subcellularLocation>
        <location evidence="1">Cell membrane</location>
        <topology evidence="1">Multi-pass membrane protein</topology>
    </subcellularLocation>
</comment>
<feature type="transmembrane region" description="Helical" evidence="8">
    <location>
        <begin position="427"/>
        <end position="448"/>
    </location>
</feature>
<sequence>MIKQLTERQEESTIQSGTTSRFRLTRPAIIDICVVLVLLIVALIPRIQLANQLDMVTDEIVYIWGGKVYFSLLTHLQFTSPAWHYNYEHPPLVKLLIGFTLACNSHLGHPLTELQVERVPSIVMGVLLIGAIYWLGRRPFGRTVATLAALCLAVSPWLAYFSALAYLDMTMTTLATIAFLLLWYAVQRPWMYLLVGVFLGLAADSKYPAVFLVPGMVLYALYYTFFIRPRLGDASKPPWKWWIGAMLLSLLVFLLVDPAIWTNPPVKLFESFFYEWNHSTMGHLTFMAGASYEHMPSWTIFYMLGAKLSVFLTLPALGFIVYAVVKLIRYHRTPSAVAPIEAANLAFLSIWLVSAIAMYSLLNIVVGTHYYLPVAPPIALSGAFGLAVLLRYRRRLPWAQKSSQAVAADGTPLDEQKISRVRPYTPLNARAGITIALMVLILTIPHLIGLVTIRDAEGYTSELFPNENASLQVAYPGYRDAVLWLADHTKGSARVGLVAISLTTLGSGPQDERSWYYYNQDLPKQLSLSTVTPSDHTYKSDYLVWPMHLQQRGFTIPEPWRSHIVHTITGGNTIYCYILSR</sequence>
<dbReference type="EMBL" id="ADVG01000001">
    <property type="protein sequence ID" value="EFH88764.1"/>
    <property type="molecule type" value="Genomic_DNA"/>
</dbReference>
<dbReference type="InParanoid" id="D6TG62"/>
<evidence type="ECO:0000313" key="11">
    <source>
        <dbReference type="Proteomes" id="UP000004508"/>
    </source>
</evidence>
<dbReference type="GO" id="GO:0009103">
    <property type="term" value="P:lipopolysaccharide biosynthetic process"/>
    <property type="evidence" value="ECO:0007669"/>
    <property type="project" value="UniProtKB-ARBA"/>
</dbReference>
<evidence type="ECO:0000256" key="4">
    <source>
        <dbReference type="ARBA" id="ARBA00022679"/>
    </source>
</evidence>
<dbReference type="GO" id="GO:0005886">
    <property type="term" value="C:plasma membrane"/>
    <property type="evidence" value="ECO:0007669"/>
    <property type="project" value="UniProtKB-SubCell"/>
</dbReference>
<feature type="transmembrane region" description="Helical" evidence="8">
    <location>
        <begin position="119"/>
        <end position="136"/>
    </location>
</feature>
<dbReference type="GO" id="GO:0016763">
    <property type="term" value="F:pentosyltransferase activity"/>
    <property type="evidence" value="ECO:0007669"/>
    <property type="project" value="TreeGrafter"/>
</dbReference>
<organism evidence="10 11">
    <name type="scientific">Ktedonobacter racemifer DSM 44963</name>
    <dbReference type="NCBI Taxonomy" id="485913"/>
    <lineage>
        <taxon>Bacteria</taxon>
        <taxon>Bacillati</taxon>
        <taxon>Chloroflexota</taxon>
        <taxon>Ktedonobacteria</taxon>
        <taxon>Ktedonobacterales</taxon>
        <taxon>Ktedonobacteraceae</taxon>
        <taxon>Ktedonobacter</taxon>
    </lineage>
</organism>
<dbReference type="Pfam" id="PF13231">
    <property type="entry name" value="PMT_2"/>
    <property type="match status" value="1"/>
</dbReference>
<feature type="transmembrane region" description="Helical" evidence="8">
    <location>
        <begin position="239"/>
        <end position="261"/>
    </location>
</feature>
<keyword evidence="2" id="KW-1003">Cell membrane</keyword>
<keyword evidence="11" id="KW-1185">Reference proteome</keyword>
<keyword evidence="7 8" id="KW-0472">Membrane</keyword>
<feature type="transmembrane region" description="Helical" evidence="8">
    <location>
        <begin position="345"/>
        <end position="364"/>
    </location>
</feature>
<evidence type="ECO:0000256" key="3">
    <source>
        <dbReference type="ARBA" id="ARBA00022676"/>
    </source>
</evidence>
<keyword evidence="6 8" id="KW-1133">Transmembrane helix</keyword>
<evidence type="ECO:0000256" key="7">
    <source>
        <dbReference type="ARBA" id="ARBA00023136"/>
    </source>
</evidence>
<dbReference type="AlphaFoldDB" id="D6TG62"/>
<dbReference type="InterPro" id="IPR038731">
    <property type="entry name" value="RgtA/B/C-like"/>
</dbReference>
<dbReference type="OrthoDB" id="138467at2"/>
<feature type="transmembrane region" description="Helical" evidence="8">
    <location>
        <begin position="206"/>
        <end position="227"/>
    </location>
</feature>
<name>D6TG62_KTERA</name>
<gene>
    <name evidence="10" type="ORF">Krac_10262</name>
</gene>
<keyword evidence="3" id="KW-0328">Glycosyltransferase</keyword>
<evidence type="ECO:0000256" key="6">
    <source>
        <dbReference type="ARBA" id="ARBA00022989"/>
    </source>
</evidence>